<dbReference type="AlphaFoldDB" id="A0A6P1BC21"/>
<sequence length="620" mass="64595">MTALTSYSTGTISVAANGTAVTGVGTIWSGTNVRPGDILQIGNFQTMITDVTDPTHLVIPPWGGGAQAGVAYVVWRVSQQRIAGAQAMADVSTLVAALNTTGFFWFVDVSLAAPDPSLGSDGQYALQPSTGKMWVHAAGVWTYLGIYKGFSFRGAYDNAAVYSVGDVQTTAGTSYVWINPAPGSGHPAPDATYWQVLAAKGDKGDTGPVPWSNTTTWATATNYVVGPPASVVVHPLNKNIYLCIVPHLSGAFATDLAAGKWLLIGQSATEATSGTALAIGVGSKVFSAVTGFSYQNGVRLRASSNGSPTNWMEGVCLYDPAAQIITMTVDRTAGAGTFADWNFNRVGQPGAGDLSSVNNLSDVSNKPAAIKNLGVPGVIRGYWYGLGMSTPGSSPLLTVAAGVATDSTASDMIVLAAPIAKTIGANWSAGNNGGILDTGAAAAGFYHIHLIKNPTTSAVDVLASLSATAPTLPSGYTLFRRIGSQWYGGGVWTPTLQRGQEFWWTGVSVDVNIANLSTALQTFTLASVPPGVQVQAILTVVGWNTAYNTVWWVHDVAMFDNAPSYNTGGTSVEASSTTSGNMAEIRVWTNLAQQVCARSTTANTALKIFTRGWFDPFGKV</sequence>
<proteinExistence type="predicted"/>
<dbReference type="Proteomes" id="UP000468531">
    <property type="component" value="Unassembled WGS sequence"/>
</dbReference>
<evidence type="ECO:0000313" key="2">
    <source>
        <dbReference type="Proteomes" id="UP000468531"/>
    </source>
</evidence>
<accession>A0A6P1BC21</accession>
<dbReference type="Gene3D" id="2.10.10.90">
    <property type="match status" value="1"/>
</dbReference>
<comment type="caution">
    <text evidence="1">The sequence shown here is derived from an EMBL/GenBank/DDBJ whole genome shotgun (WGS) entry which is preliminary data.</text>
</comment>
<dbReference type="EMBL" id="VKHP01000009">
    <property type="protein sequence ID" value="NEU95032.1"/>
    <property type="molecule type" value="Genomic_DNA"/>
</dbReference>
<reference evidence="1 2" key="1">
    <citation type="journal article" date="2020" name="Arch. Microbiol.">
        <title>Bradyrhizobium uaiense sp. nov., a new highly efficient cowpea symbiont.</title>
        <authorList>
            <person name="Cabral Michel D."/>
            <person name="Azarias Guimaraes A."/>
            <person name="Martins da Costa E."/>
            <person name="Soares de Carvalho T."/>
            <person name="Balsanelli E."/>
            <person name="Willems A."/>
            <person name="Maltempi de Souza E."/>
            <person name="de Souza Moreira F.M."/>
        </authorList>
    </citation>
    <scope>NUCLEOTIDE SEQUENCE [LARGE SCALE GENOMIC DNA]</scope>
    <source>
        <strain evidence="1 2">UFLA 03-164</strain>
    </source>
</reference>
<organism evidence="1 2">
    <name type="scientific">Bradyrhizobium uaiense</name>
    <dbReference type="NCBI Taxonomy" id="2594946"/>
    <lineage>
        <taxon>Bacteria</taxon>
        <taxon>Pseudomonadati</taxon>
        <taxon>Pseudomonadota</taxon>
        <taxon>Alphaproteobacteria</taxon>
        <taxon>Hyphomicrobiales</taxon>
        <taxon>Nitrobacteraceae</taxon>
        <taxon>Bradyrhizobium</taxon>
    </lineage>
</organism>
<evidence type="ECO:0000313" key="1">
    <source>
        <dbReference type="EMBL" id="NEU95032.1"/>
    </source>
</evidence>
<protein>
    <submittedName>
        <fullName evidence="1">Uncharacterized protein</fullName>
    </submittedName>
</protein>
<gene>
    <name evidence="1" type="ORF">FNJ47_04110</name>
</gene>
<keyword evidence="2" id="KW-1185">Reference proteome</keyword>
<name>A0A6P1BC21_9BRAD</name>